<dbReference type="KEGG" id="ctak:4412677_01724"/>
<dbReference type="InterPro" id="IPR005240">
    <property type="entry name" value="DUF389"/>
</dbReference>
<proteinExistence type="predicted"/>
<keyword evidence="1" id="KW-0812">Transmembrane</keyword>
<keyword evidence="1" id="KW-0472">Membrane</keyword>
<dbReference type="Pfam" id="PF04087">
    <property type="entry name" value="DUF389"/>
    <property type="match status" value="1"/>
</dbReference>
<gene>
    <name evidence="2" type="ORF">SAMEA4412677_01724</name>
</gene>
<dbReference type="Proteomes" id="UP000215196">
    <property type="component" value="Chromosome 1"/>
</dbReference>
<evidence type="ECO:0000313" key="2">
    <source>
        <dbReference type="EMBL" id="SNV47325.1"/>
    </source>
</evidence>
<protein>
    <submittedName>
        <fullName evidence="2">Uncharacterized hydrophobic domain</fullName>
    </submittedName>
</protein>
<organism evidence="2 3">
    <name type="scientific">Chryseobacterium taklimakanense</name>
    <dbReference type="NCBI Taxonomy" id="536441"/>
    <lineage>
        <taxon>Bacteria</taxon>
        <taxon>Pseudomonadati</taxon>
        <taxon>Bacteroidota</taxon>
        <taxon>Flavobacteriia</taxon>
        <taxon>Flavobacteriales</taxon>
        <taxon>Weeksellaceae</taxon>
        <taxon>Chryseobacterium group</taxon>
        <taxon>Chryseobacterium</taxon>
    </lineage>
</organism>
<feature type="transmembrane region" description="Helical" evidence="1">
    <location>
        <begin position="39"/>
        <end position="57"/>
    </location>
</feature>
<evidence type="ECO:0000256" key="1">
    <source>
        <dbReference type="SAM" id="Phobius"/>
    </source>
</evidence>
<dbReference type="EMBL" id="LT906465">
    <property type="protein sequence ID" value="SNV47325.1"/>
    <property type="molecule type" value="Genomic_DNA"/>
</dbReference>
<evidence type="ECO:0000313" key="3">
    <source>
        <dbReference type="Proteomes" id="UP000215196"/>
    </source>
</evidence>
<feature type="transmembrane region" description="Helical" evidence="1">
    <location>
        <begin position="230"/>
        <end position="251"/>
    </location>
</feature>
<feature type="transmembrane region" description="Helical" evidence="1">
    <location>
        <begin position="63"/>
        <end position="86"/>
    </location>
</feature>
<keyword evidence="1" id="KW-1133">Transmembrane helix</keyword>
<feature type="transmembrane region" description="Helical" evidence="1">
    <location>
        <begin position="158"/>
        <end position="179"/>
    </location>
</feature>
<feature type="transmembrane region" description="Helical" evidence="1">
    <location>
        <begin position="133"/>
        <end position="151"/>
    </location>
</feature>
<reference evidence="2 3" key="1">
    <citation type="submission" date="2017-06" db="EMBL/GenBank/DDBJ databases">
        <authorList>
            <consortium name="Pathogen Informatics"/>
        </authorList>
    </citation>
    <scope>NUCLEOTIDE SEQUENCE [LARGE SCALE GENOMIC DNA]</scope>
    <source>
        <strain evidence="2 3">NCTC13490</strain>
    </source>
</reference>
<accession>A0A239XKS0</accession>
<name>A0A239XKS0_9FLAO</name>
<sequence length="438" mass="49470">MGAFFYDWKNKEVFSLFTEKEDFDNVKENIESSIPFKGTNLWVLIFAVFIASLGLNVNSTAVIIGAMLISPLMGPIMGIGFSVAISKPMMLQFSLKNFAFATLTGLATSTLYFLISPLSEAHSEILARTSPNIYDVLIAFFGGCAGMIANGSRLKGNVIPGVAIATALMPPLCTAGFGLATGQWGYFSGALYLYIINTVFIASSTFLVVKILNFPKYHFTESKTEKKWNIIMWFIIVITLVPSIWFGYLMIKKNNFEQNANRFITREATFPNNFLLAKKINFEKNQIELIYGGQKLSEEDFSQLIRKAVKYELMGTKIIVKQGFNFVQNNDKNLELNKPNSLEQDNIRKMIKIQDSITREQKLSKEIFEELRLFDERVSGFSFSNVKIENNSEPANSKVVLVISDEKFSAKQQAAISEFLKIRLKDADLNINFQQREN</sequence>
<feature type="transmembrane region" description="Helical" evidence="1">
    <location>
        <begin position="98"/>
        <end position="118"/>
    </location>
</feature>
<dbReference type="PANTHER" id="PTHR20992">
    <property type="entry name" value="AT15442P-RELATED"/>
    <property type="match status" value="1"/>
</dbReference>
<dbReference type="PANTHER" id="PTHR20992:SF9">
    <property type="entry name" value="AT15442P-RELATED"/>
    <property type="match status" value="1"/>
</dbReference>
<feature type="transmembrane region" description="Helical" evidence="1">
    <location>
        <begin position="191"/>
        <end position="209"/>
    </location>
</feature>
<keyword evidence="3" id="KW-1185">Reference proteome</keyword>
<dbReference type="AlphaFoldDB" id="A0A239XKS0"/>